<dbReference type="InterPro" id="IPR009045">
    <property type="entry name" value="Zn_M74/Hedgehog-like"/>
</dbReference>
<dbReference type="GO" id="GO:0006508">
    <property type="term" value="P:proteolysis"/>
    <property type="evidence" value="ECO:0007669"/>
    <property type="project" value="UniProtKB-KW"/>
</dbReference>
<gene>
    <name evidence="9" type="ORF">DB32_008594</name>
</gene>
<dbReference type="Pfam" id="PF03411">
    <property type="entry name" value="Peptidase_M74"/>
    <property type="match status" value="1"/>
</dbReference>
<evidence type="ECO:0000256" key="6">
    <source>
        <dbReference type="ARBA" id="ARBA00022833"/>
    </source>
</evidence>
<dbReference type="Proteomes" id="UP000034883">
    <property type="component" value="Chromosome"/>
</dbReference>
<evidence type="ECO:0000256" key="7">
    <source>
        <dbReference type="ARBA" id="ARBA00023049"/>
    </source>
</evidence>
<dbReference type="PROSITE" id="PS51782">
    <property type="entry name" value="LYSM"/>
    <property type="match status" value="2"/>
</dbReference>
<evidence type="ECO:0000313" key="10">
    <source>
        <dbReference type="Proteomes" id="UP000034883"/>
    </source>
</evidence>
<dbReference type="GO" id="GO:0004252">
    <property type="term" value="F:serine-type endopeptidase activity"/>
    <property type="evidence" value="ECO:0007669"/>
    <property type="project" value="InterPro"/>
</dbReference>
<dbReference type="EMBL" id="CP011125">
    <property type="protein sequence ID" value="AKF11445.1"/>
    <property type="molecule type" value="Genomic_DNA"/>
</dbReference>
<keyword evidence="1" id="KW-0645">Protease</keyword>
<keyword evidence="6" id="KW-0862">Zinc</keyword>
<sequence>MRARAALGVALVIVALALAPLGARADLEPIAYTVVRGDTAMRIASRHGLSLSELGALNEGQNLDRLRAGQSLVVGHGHAIRHRVRPRETVTMICERYGISSAELARWNDGIDDDRLPVDRELRLWARRDDPPSQSVGRPDRGELVHGVAIPSHPAYVVRDPERAWVARHVAEHLARAFDAVLTIDANAPRVQIRDASLPSGGRLRRHRSHQSGRDVDLAYYQRRCPSGLCSRRWMRPDALDARLQWALIESWLRADVVEYVFVDHELQEPLWRAARDAGATREELSRWFQWPRAAHVRTGVIRHVPRHAEHLHVRFACAPRDETCVPSVRDSD</sequence>
<dbReference type="InterPro" id="IPR036779">
    <property type="entry name" value="LysM_dom_sf"/>
</dbReference>
<keyword evidence="2" id="KW-0479">Metal-binding</keyword>
<evidence type="ECO:0000313" key="9">
    <source>
        <dbReference type="EMBL" id="AKF11445.1"/>
    </source>
</evidence>
<protein>
    <submittedName>
        <fullName evidence="9">LysM domain protein</fullName>
    </submittedName>
</protein>
<feature type="domain" description="LysM" evidence="8">
    <location>
        <begin position="30"/>
        <end position="74"/>
    </location>
</feature>
<dbReference type="Pfam" id="PF01476">
    <property type="entry name" value="LysM"/>
    <property type="match status" value="2"/>
</dbReference>
<evidence type="ECO:0000256" key="2">
    <source>
        <dbReference type="ARBA" id="ARBA00022723"/>
    </source>
</evidence>
<dbReference type="InterPro" id="IPR005073">
    <property type="entry name" value="Peptidase_M74"/>
</dbReference>
<evidence type="ECO:0000259" key="8">
    <source>
        <dbReference type="PROSITE" id="PS51782"/>
    </source>
</evidence>
<evidence type="ECO:0000256" key="5">
    <source>
        <dbReference type="ARBA" id="ARBA00022801"/>
    </source>
</evidence>
<dbReference type="STRING" id="927083.DB32_008594"/>
<dbReference type="GO" id="GO:0008237">
    <property type="term" value="F:metallopeptidase activity"/>
    <property type="evidence" value="ECO:0007669"/>
    <property type="project" value="UniProtKB-KW"/>
</dbReference>
<dbReference type="Gene3D" id="3.30.1380.10">
    <property type="match status" value="1"/>
</dbReference>
<dbReference type="SUPFAM" id="SSF54106">
    <property type="entry name" value="LysM domain"/>
    <property type="match status" value="2"/>
</dbReference>
<name>A0A0F6YMU8_9BACT</name>
<dbReference type="GO" id="GO:0008932">
    <property type="term" value="F:lytic endotransglycosylase activity"/>
    <property type="evidence" value="ECO:0007669"/>
    <property type="project" value="TreeGrafter"/>
</dbReference>
<keyword evidence="7" id="KW-0482">Metalloprotease</keyword>
<dbReference type="PANTHER" id="PTHR33734:SF22">
    <property type="entry name" value="MEMBRANE-BOUND LYTIC MUREIN TRANSGLYCOSYLASE D"/>
    <property type="match status" value="1"/>
</dbReference>
<evidence type="ECO:0000256" key="4">
    <source>
        <dbReference type="ARBA" id="ARBA00022764"/>
    </source>
</evidence>
<dbReference type="GO" id="GO:0030288">
    <property type="term" value="C:outer membrane-bounded periplasmic space"/>
    <property type="evidence" value="ECO:0007669"/>
    <property type="project" value="InterPro"/>
</dbReference>
<reference evidence="9 10" key="1">
    <citation type="submission" date="2015-03" db="EMBL/GenBank/DDBJ databases">
        <title>Genome assembly of Sandaracinus amylolyticus DSM 53668.</title>
        <authorList>
            <person name="Sharma G."/>
            <person name="Subramanian S."/>
        </authorList>
    </citation>
    <scope>NUCLEOTIDE SEQUENCE [LARGE SCALE GENOMIC DNA]</scope>
    <source>
        <strain evidence="9 10">DSM 53668</strain>
    </source>
</reference>
<evidence type="ECO:0000256" key="3">
    <source>
        <dbReference type="ARBA" id="ARBA00022729"/>
    </source>
</evidence>
<dbReference type="InterPro" id="IPR018392">
    <property type="entry name" value="LysM"/>
</dbReference>
<evidence type="ECO:0000256" key="1">
    <source>
        <dbReference type="ARBA" id="ARBA00022670"/>
    </source>
</evidence>
<feature type="domain" description="LysM" evidence="8">
    <location>
        <begin position="80"/>
        <end position="124"/>
    </location>
</feature>
<accession>A0A0F6YMU8</accession>
<organism evidence="9 10">
    <name type="scientific">Sandaracinus amylolyticus</name>
    <dbReference type="NCBI Taxonomy" id="927083"/>
    <lineage>
        <taxon>Bacteria</taxon>
        <taxon>Pseudomonadati</taxon>
        <taxon>Myxococcota</taxon>
        <taxon>Polyangia</taxon>
        <taxon>Polyangiales</taxon>
        <taxon>Sandaracinaceae</taxon>
        <taxon>Sandaracinus</taxon>
    </lineage>
</organism>
<dbReference type="Gene3D" id="3.10.350.10">
    <property type="entry name" value="LysM domain"/>
    <property type="match status" value="2"/>
</dbReference>
<dbReference type="PANTHER" id="PTHR33734">
    <property type="entry name" value="LYSM DOMAIN-CONTAINING GPI-ANCHORED PROTEIN 2"/>
    <property type="match status" value="1"/>
</dbReference>
<dbReference type="SUPFAM" id="SSF55166">
    <property type="entry name" value="Hedgehog/DD-peptidase"/>
    <property type="match status" value="1"/>
</dbReference>
<keyword evidence="10" id="KW-1185">Reference proteome</keyword>
<dbReference type="AlphaFoldDB" id="A0A0F6YMU8"/>
<dbReference type="SMART" id="SM00257">
    <property type="entry name" value="LysM"/>
    <property type="match status" value="2"/>
</dbReference>
<dbReference type="GO" id="GO:0046872">
    <property type="term" value="F:metal ion binding"/>
    <property type="evidence" value="ECO:0007669"/>
    <property type="project" value="UniProtKB-KW"/>
</dbReference>
<dbReference type="RefSeq" id="WP_053238309.1">
    <property type="nucleotide sequence ID" value="NZ_CP011125.1"/>
</dbReference>
<keyword evidence="4" id="KW-0574">Periplasm</keyword>
<dbReference type="CDD" id="cd00118">
    <property type="entry name" value="LysM"/>
    <property type="match status" value="2"/>
</dbReference>
<dbReference type="KEGG" id="samy:DB32_008594"/>
<proteinExistence type="predicted"/>
<keyword evidence="3" id="KW-0732">Signal</keyword>
<keyword evidence="5" id="KW-0378">Hydrolase</keyword>